<protein>
    <submittedName>
        <fullName evidence="1">Uncharacterized protein</fullName>
    </submittedName>
</protein>
<organism evidence="1 2">
    <name type="scientific">Wolfiporia cocos (strain MD-104)</name>
    <name type="common">Brown rot fungus</name>
    <dbReference type="NCBI Taxonomy" id="742152"/>
    <lineage>
        <taxon>Eukaryota</taxon>
        <taxon>Fungi</taxon>
        <taxon>Dikarya</taxon>
        <taxon>Basidiomycota</taxon>
        <taxon>Agaricomycotina</taxon>
        <taxon>Agaricomycetes</taxon>
        <taxon>Polyporales</taxon>
        <taxon>Phaeolaceae</taxon>
        <taxon>Wolfiporia</taxon>
    </lineage>
</organism>
<sequence length="83" mass="9091">MHILALTEGPYLALAAAVYTKKVIVEDLASISLHVHYTNSVQTQAGEHVTAALRVALPALRGQYLHFFPSRVPADFPSRDFST</sequence>
<gene>
    <name evidence="1" type="ORF">WOLCODRAFT_64350</name>
</gene>
<evidence type="ECO:0000313" key="2">
    <source>
        <dbReference type="Proteomes" id="UP000218811"/>
    </source>
</evidence>
<evidence type="ECO:0000313" key="1">
    <source>
        <dbReference type="EMBL" id="PCH38285.1"/>
    </source>
</evidence>
<keyword evidence="2" id="KW-1185">Reference proteome</keyword>
<accession>A0A2H3J9I6</accession>
<proteinExistence type="predicted"/>
<name>A0A2H3J9I6_WOLCO</name>
<reference evidence="1 2" key="1">
    <citation type="journal article" date="2012" name="Science">
        <title>The Paleozoic origin of enzymatic lignin decomposition reconstructed from 31 fungal genomes.</title>
        <authorList>
            <person name="Floudas D."/>
            <person name="Binder M."/>
            <person name="Riley R."/>
            <person name="Barry K."/>
            <person name="Blanchette R.A."/>
            <person name="Henrissat B."/>
            <person name="Martinez A.T."/>
            <person name="Otillar R."/>
            <person name="Spatafora J.W."/>
            <person name="Yadav J.S."/>
            <person name="Aerts A."/>
            <person name="Benoit I."/>
            <person name="Boyd A."/>
            <person name="Carlson A."/>
            <person name="Copeland A."/>
            <person name="Coutinho P.M."/>
            <person name="de Vries R.P."/>
            <person name="Ferreira P."/>
            <person name="Findley K."/>
            <person name="Foster B."/>
            <person name="Gaskell J."/>
            <person name="Glotzer D."/>
            <person name="Gorecki P."/>
            <person name="Heitman J."/>
            <person name="Hesse C."/>
            <person name="Hori C."/>
            <person name="Igarashi K."/>
            <person name="Jurgens J.A."/>
            <person name="Kallen N."/>
            <person name="Kersten P."/>
            <person name="Kohler A."/>
            <person name="Kuees U."/>
            <person name="Kumar T.K.A."/>
            <person name="Kuo A."/>
            <person name="LaButti K."/>
            <person name="Larrondo L.F."/>
            <person name="Lindquist E."/>
            <person name="Ling A."/>
            <person name="Lombard V."/>
            <person name="Lucas S."/>
            <person name="Lundell T."/>
            <person name="Martin R."/>
            <person name="McLaughlin D.J."/>
            <person name="Morgenstern I."/>
            <person name="Morin E."/>
            <person name="Murat C."/>
            <person name="Nagy L.G."/>
            <person name="Nolan M."/>
            <person name="Ohm R.A."/>
            <person name="Patyshakuliyeva A."/>
            <person name="Rokas A."/>
            <person name="Ruiz-Duenas F.J."/>
            <person name="Sabat G."/>
            <person name="Salamov A."/>
            <person name="Samejima M."/>
            <person name="Schmutz J."/>
            <person name="Slot J.C."/>
            <person name="St John F."/>
            <person name="Stenlid J."/>
            <person name="Sun H."/>
            <person name="Sun S."/>
            <person name="Syed K."/>
            <person name="Tsang A."/>
            <person name="Wiebenga A."/>
            <person name="Young D."/>
            <person name="Pisabarro A."/>
            <person name="Eastwood D.C."/>
            <person name="Martin F."/>
            <person name="Cullen D."/>
            <person name="Grigoriev I.V."/>
            <person name="Hibbett D.S."/>
        </authorList>
    </citation>
    <scope>NUCLEOTIDE SEQUENCE [LARGE SCALE GENOMIC DNA]</scope>
    <source>
        <strain evidence="1 2">MD-104</strain>
    </source>
</reference>
<dbReference type="AlphaFoldDB" id="A0A2H3J9I6"/>
<dbReference type="EMBL" id="KB467942">
    <property type="protein sequence ID" value="PCH38285.1"/>
    <property type="molecule type" value="Genomic_DNA"/>
</dbReference>
<feature type="non-terminal residue" evidence="1">
    <location>
        <position position="83"/>
    </location>
</feature>
<dbReference type="Proteomes" id="UP000218811">
    <property type="component" value="Unassembled WGS sequence"/>
</dbReference>